<dbReference type="Proteomes" id="UP000295696">
    <property type="component" value="Unassembled WGS sequence"/>
</dbReference>
<evidence type="ECO:0000313" key="1">
    <source>
        <dbReference type="EMBL" id="TCS62767.1"/>
    </source>
</evidence>
<reference evidence="1 2" key="1">
    <citation type="submission" date="2019-03" db="EMBL/GenBank/DDBJ databases">
        <title>Genomic Encyclopedia of Type Strains, Phase IV (KMG-IV): sequencing the most valuable type-strain genomes for metagenomic binning, comparative biology and taxonomic classification.</title>
        <authorList>
            <person name="Goeker M."/>
        </authorList>
    </citation>
    <scope>NUCLEOTIDE SEQUENCE [LARGE SCALE GENOMIC DNA]</scope>
    <source>
        <strain evidence="1 2">DSM 104836</strain>
    </source>
</reference>
<dbReference type="EMBL" id="SLZU01000008">
    <property type="protein sequence ID" value="TCS62767.1"/>
    <property type="molecule type" value="Genomic_DNA"/>
</dbReference>
<protein>
    <submittedName>
        <fullName evidence="1">Uncharacterized protein</fullName>
    </submittedName>
</protein>
<organism evidence="1 2">
    <name type="scientific">Primorskyibacter sedentarius</name>
    <dbReference type="NCBI Taxonomy" id="745311"/>
    <lineage>
        <taxon>Bacteria</taxon>
        <taxon>Pseudomonadati</taxon>
        <taxon>Pseudomonadota</taxon>
        <taxon>Alphaproteobacteria</taxon>
        <taxon>Rhodobacterales</taxon>
        <taxon>Roseobacteraceae</taxon>
        <taxon>Primorskyibacter</taxon>
    </lineage>
</organism>
<accession>A0A4R3JB01</accession>
<proteinExistence type="predicted"/>
<comment type="caution">
    <text evidence="1">The sequence shown here is derived from an EMBL/GenBank/DDBJ whole genome shotgun (WGS) entry which is preliminary data.</text>
</comment>
<keyword evidence="2" id="KW-1185">Reference proteome</keyword>
<dbReference type="AlphaFoldDB" id="A0A4R3JB01"/>
<gene>
    <name evidence="1" type="ORF">EDD52_10861</name>
</gene>
<sequence>MFCDERLTQSKHPVCLGPADPTTVTKIGGITVEFKFASLIGLVIPNLSYGFGHYPVKYPGLYLSQFHADHMPDGMLALIDVKPAVNEWVSLI</sequence>
<name>A0A4R3JB01_9RHOB</name>
<evidence type="ECO:0000313" key="2">
    <source>
        <dbReference type="Proteomes" id="UP000295696"/>
    </source>
</evidence>